<evidence type="ECO:0000256" key="11">
    <source>
        <dbReference type="SAM" id="Coils"/>
    </source>
</evidence>
<keyword evidence="5" id="KW-0112">Calmodulin-binding</keyword>
<dbReference type="GO" id="GO:0016459">
    <property type="term" value="C:myosin complex"/>
    <property type="evidence" value="ECO:0007669"/>
    <property type="project" value="UniProtKB-KW"/>
</dbReference>
<evidence type="ECO:0000256" key="4">
    <source>
        <dbReference type="ARBA" id="ARBA00022840"/>
    </source>
</evidence>
<dbReference type="PROSITE" id="PS50096">
    <property type="entry name" value="IQ"/>
    <property type="match status" value="5"/>
</dbReference>
<evidence type="ECO:0000256" key="7">
    <source>
        <dbReference type="ARBA" id="ARBA00023123"/>
    </source>
</evidence>
<proteinExistence type="inferred from homology"/>
<feature type="coiled-coil region" evidence="11">
    <location>
        <begin position="968"/>
        <end position="999"/>
    </location>
</feature>
<evidence type="ECO:0000256" key="2">
    <source>
        <dbReference type="ARBA" id="ARBA00022737"/>
    </source>
</evidence>
<dbReference type="GO" id="GO:0016020">
    <property type="term" value="C:membrane"/>
    <property type="evidence" value="ECO:0007669"/>
    <property type="project" value="TreeGrafter"/>
</dbReference>
<evidence type="ECO:0000256" key="8">
    <source>
        <dbReference type="ARBA" id="ARBA00023175"/>
    </source>
</evidence>
<feature type="region of interest" description="Disordered" evidence="12">
    <location>
        <begin position="1095"/>
        <end position="1117"/>
    </location>
</feature>
<dbReference type="Gene3D" id="1.10.10.820">
    <property type="match status" value="1"/>
</dbReference>
<dbReference type="InterPro" id="IPR001609">
    <property type="entry name" value="Myosin_head_motor_dom-like"/>
</dbReference>
<evidence type="ECO:0000313" key="17">
    <source>
        <dbReference type="Proteomes" id="UP000701853"/>
    </source>
</evidence>
<dbReference type="EMBL" id="JAHUZN010000009">
    <property type="protein sequence ID" value="KAG8484347.1"/>
    <property type="molecule type" value="Genomic_DNA"/>
</dbReference>
<accession>A0A8J5YLH0</accession>
<keyword evidence="9 10" id="KW-0009">Actin-binding</keyword>
<feature type="region of interest" description="Disordered" evidence="12">
    <location>
        <begin position="1385"/>
        <end position="1409"/>
    </location>
</feature>
<dbReference type="GO" id="GO:0030048">
    <property type="term" value="P:actin filament-based movement"/>
    <property type="evidence" value="ECO:0007669"/>
    <property type="project" value="UniProtKB-ARBA"/>
</dbReference>
<evidence type="ECO:0000256" key="5">
    <source>
        <dbReference type="ARBA" id="ARBA00022860"/>
    </source>
</evidence>
<evidence type="ECO:0000256" key="6">
    <source>
        <dbReference type="ARBA" id="ARBA00023054"/>
    </source>
</evidence>
<feature type="compositionally biased region" description="Basic and acidic residues" evidence="12">
    <location>
        <begin position="1599"/>
        <end position="1615"/>
    </location>
</feature>
<feature type="region of interest" description="Actin-binding" evidence="10">
    <location>
        <begin position="699"/>
        <end position="721"/>
    </location>
</feature>
<feature type="coiled-coil region" evidence="11">
    <location>
        <begin position="1242"/>
        <end position="1311"/>
    </location>
</feature>
<keyword evidence="2" id="KW-0677">Repeat</keyword>
<keyword evidence="6 11" id="KW-0175">Coiled coil</keyword>
<feature type="domain" description="Myosin motor" evidence="14">
    <location>
        <begin position="132"/>
        <end position="820"/>
    </location>
</feature>
<dbReference type="Pfam" id="PF02736">
    <property type="entry name" value="Myosin_N"/>
    <property type="match status" value="1"/>
</dbReference>
<evidence type="ECO:0000259" key="15">
    <source>
        <dbReference type="PROSITE" id="PS51844"/>
    </source>
</evidence>
<feature type="coiled-coil region" evidence="11">
    <location>
        <begin position="1128"/>
        <end position="1213"/>
    </location>
</feature>
<dbReference type="CDD" id="cd15475">
    <property type="entry name" value="MyosinXI_CBD"/>
    <property type="match status" value="1"/>
</dbReference>
<feature type="domain" description="Myosin N-terminal SH3-like" evidence="15">
    <location>
        <begin position="11"/>
        <end position="60"/>
    </location>
</feature>
<dbReference type="PANTHER" id="PTHR13140">
    <property type="entry name" value="MYOSIN"/>
    <property type="match status" value="1"/>
</dbReference>
<feature type="compositionally biased region" description="Polar residues" evidence="12">
    <location>
        <begin position="1388"/>
        <end position="1405"/>
    </location>
</feature>
<comment type="caution">
    <text evidence="16">The sequence shown here is derived from an EMBL/GenBank/DDBJ whole genome shotgun (WGS) entry which is preliminary data.</text>
</comment>
<dbReference type="Proteomes" id="UP000701853">
    <property type="component" value="Chromosome 9"/>
</dbReference>
<dbReference type="FunFam" id="1.20.120.720:FF:000011">
    <property type="entry name" value="Myosin 2"/>
    <property type="match status" value="1"/>
</dbReference>
<dbReference type="InterPro" id="IPR027417">
    <property type="entry name" value="P-loop_NTPase"/>
</dbReference>
<keyword evidence="4 10" id="KW-0067">ATP-binding</keyword>
<reference evidence="16 17" key="1">
    <citation type="journal article" date="2021" name="bioRxiv">
        <title>The Gossypium anomalum genome as a resource for cotton improvement and evolutionary analysis of hybrid incompatibility.</title>
        <authorList>
            <person name="Grover C.E."/>
            <person name="Yuan D."/>
            <person name="Arick M.A."/>
            <person name="Miller E.R."/>
            <person name="Hu G."/>
            <person name="Peterson D.G."/>
            <person name="Wendel J.F."/>
            <person name="Udall J.A."/>
        </authorList>
    </citation>
    <scope>NUCLEOTIDE SEQUENCE [LARGE SCALE GENOMIC DNA]</scope>
    <source>
        <strain evidence="16">JFW-Udall</strain>
        <tissue evidence="16">Leaf</tissue>
    </source>
</reference>
<evidence type="ECO:0000259" key="13">
    <source>
        <dbReference type="PROSITE" id="PS51126"/>
    </source>
</evidence>
<evidence type="ECO:0000256" key="10">
    <source>
        <dbReference type="PROSITE-ProRule" id="PRU00782"/>
    </source>
</evidence>
<dbReference type="GO" id="GO:0051015">
    <property type="term" value="F:actin filament binding"/>
    <property type="evidence" value="ECO:0007669"/>
    <property type="project" value="TreeGrafter"/>
</dbReference>
<organism evidence="16 17">
    <name type="scientific">Gossypium anomalum</name>
    <dbReference type="NCBI Taxonomy" id="47600"/>
    <lineage>
        <taxon>Eukaryota</taxon>
        <taxon>Viridiplantae</taxon>
        <taxon>Streptophyta</taxon>
        <taxon>Embryophyta</taxon>
        <taxon>Tracheophyta</taxon>
        <taxon>Spermatophyta</taxon>
        <taxon>Magnoliopsida</taxon>
        <taxon>eudicotyledons</taxon>
        <taxon>Gunneridae</taxon>
        <taxon>Pentapetalae</taxon>
        <taxon>rosids</taxon>
        <taxon>malvids</taxon>
        <taxon>Malvales</taxon>
        <taxon>Malvaceae</taxon>
        <taxon>Malvoideae</taxon>
        <taxon>Gossypium</taxon>
    </lineage>
</organism>
<dbReference type="GO" id="GO:0000146">
    <property type="term" value="F:microfilament motor activity"/>
    <property type="evidence" value="ECO:0007669"/>
    <property type="project" value="TreeGrafter"/>
</dbReference>
<dbReference type="InterPro" id="IPR000048">
    <property type="entry name" value="IQ_motif_EF-hand-BS"/>
</dbReference>
<feature type="region of interest" description="Disordered" evidence="12">
    <location>
        <begin position="1556"/>
        <end position="1618"/>
    </location>
</feature>
<protein>
    <submittedName>
        <fullName evidence="16">Uncharacterized protein</fullName>
    </submittedName>
</protein>
<dbReference type="FunFam" id="1.20.5.190:FF:000001">
    <property type="entry name" value="unconventional myosin-Va"/>
    <property type="match status" value="2"/>
</dbReference>
<name>A0A8J5YLH0_9ROSI</name>
<dbReference type="GO" id="GO:0005737">
    <property type="term" value="C:cytoplasm"/>
    <property type="evidence" value="ECO:0007669"/>
    <property type="project" value="TreeGrafter"/>
</dbReference>
<keyword evidence="8 10" id="KW-0505">Motor protein</keyword>
<dbReference type="Gene3D" id="3.40.850.10">
    <property type="entry name" value="Kinesin motor domain"/>
    <property type="match status" value="1"/>
</dbReference>
<dbReference type="GO" id="GO:0007015">
    <property type="term" value="P:actin filament organization"/>
    <property type="evidence" value="ECO:0007669"/>
    <property type="project" value="InterPro"/>
</dbReference>
<dbReference type="Pfam" id="PF01843">
    <property type="entry name" value="DIL"/>
    <property type="match status" value="1"/>
</dbReference>
<gene>
    <name evidence="16" type="ORF">CXB51_022814</name>
</gene>
<keyword evidence="3 10" id="KW-0547">Nucleotide-binding</keyword>
<dbReference type="Gene3D" id="1.20.58.530">
    <property type="match status" value="1"/>
</dbReference>
<dbReference type="GO" id="GO:0005516">
    <property type="term" value="F:calmodulin binding"/>
    <property type="evidence" value="ECO:0007669"/>
    <property type="project" value="UniProtKB-KW"/>
</dbReference>
<dbReference type="InterPro" id="IPR036961">
    <property type="entry name" value="Kinesin_motor_dom_sf"/>
</dbReference>
<dbReference type="GO" id="GO:0005524">
    <property type="term" value="F:ATP binding"/>
    <property type="evidence" value="ECO:0007669"/>
    <property type="project" value="UniProtKB-UniRule"/>
</dbReference>
<dbReference type="InterPro" id="IPR004009">
    <property type="entry name" value="SH3_Myosin"/>
</dbReference>
<dbReference type="PRINTS" id="PR00193">
    <property type="entry name" value="MYOSINHEAVY"/>
</dbReference>
<dbReference type="PANTHER" id="PTHR13140:SF761">
    <property type="entry name" value="MYOSIN-7"/>
    <property type="match status" value="1"/>
</dbReference>
<dbReference type="Gene3D" id="3.30.70.1590">
    <property type="match status" value="1"/>
</dbReference>
<keyword evidence="7 10" id="KW-0518">Myosin</keyword>
<dbReference type="FunFam" id="1.10.10.820:FF:000001">
    <property type="entry name" value="Myosin heavy chain"/>
    <property type="match status" value="1"/>
</dbReference>
<feature type="binding site" evidence="10">
    <location>
        <begin position="241"/>
        <end position="248"/>
    </location>
    <ligand>
        <name>ATP</name>
        <dbReference type="ChEBI" id="CHEBI:30616"/>
    </ligand>
</feature>
<dbReference type="InterPro" id="IPR037975">
    <property type="entry name" value="MyosinXI_CBD"/>
</dbReference>
<dbReference type="FunFam" id="1.20.58.530:FF:000002">
    <property type="entry name" value="Class V myosin"/>
    <property type="match status" value="1"/>
</dbReference>
<dbReference type="InterPro" id="IPR036018">
    <property type="entry name" value="MYSc_Myo11"/>
</dbReference>
<dbReference type="Pfam" id="PF00063">
    <property type="entry name" value="Myosin_head"/>
    <property type="match status" value="1"/>
</dbReference>
<evidence type="ECO:0000256" key="12">
    <source>
        <dbReference type="SAM" id="MobiDB-lite"/>
    </source>
</evidence>
<dbReference type="PROSITE" id="PS51456">
    <property type="entry name" value="MYOSIN_MOTOR"/>
    <property type="match status" value="1"/>
</dbReference>
<dbReference type="SMART" id="SM01132">
    <property type="entry name" value="DIL"/>
    <property type="match status" value="1"/>
</dbReference>
<dbReference type="SMART" id="SM00242">
    <property type="entry name" value="MYSc"/>
    <property type="match status" value="1"/>
</dbReference>
<evidence type="ECO:0000259" key="14">
    <source>
        <dbReference type="PROSITE" id="PS51456"/>
    </source>
</evidence>
<dbReference type="CDD" id="cd01384">
    <property type="entry name" value="MYSc_Myo11"/>
    <property type="match status" value="1"/>
</dbReference>
<evidence type="ECO:0000256" key="1">
    <source>
        <dbReference type="ARBA" id="ARBA00008049"/>
    </source>
</evidence>
<dbReference type="Pfam" id="PF00612">
    <property type="entry name" value="IQ"/>
    <property type="match status" value="5"/>
</dbReference>
<sequence>MALQVAPSSILVGSHVWVEDPDVAWIDGEVKEVKGEEITVDSTSGKTVSACSQDFMMQKLSCAFKVNDVSDKSCGKLNAEVNSFMMQGKLWKFVLLSNFLSGSRVFKAAGLKLRIVAKTSNVYPKDPEFPSCGVDDMTRLAYLHEPGVLQNLKCRYDINEIYVSINSSPLTVIYDGRTYTGNILIAVNPFRRLPHLYSSHMMEQYKGAAFGELSPHPFAVADASYRHMINEGISQSILVSGESGAGKTESTKMLMRYLAYMGGRVSKAEERSVEQKVLESNPVLEAFGNAKTVRNNNSSRFGKFVEIQFDPRGQISGAAIRTYLLERSRVCQVSDPERNYHCFYMLCAAPPEEVEKYKLGNPRNFHYLNQSNCYELDGVDSSKEYLLTKRAMDVVGISQGEQDGIFRVVAAILHLGNIEFKKGQEIDSAEPKDDKSRFHLKIAAELLMCNEKALEDSLCKRVMVTRDESITKSLDPVSAALSRDALAKIVYSKLFDWLVDKINVSISQDPESKSLIGVLDIYGFESFKTNSFEQFCINLTNEKLQQHFNQHVFKMEQEEYKKEEIDWSYIEFIDNQDILDLIEKKPGGIIALLDEACMFPRSTHETFAQKLYQTFKDNKRFSKPKLSRTDFTICHYAGDVTYQTELFLDKNKDYVVSEHQALLNASECSFVSSLFPPSPEESSKTTKFSSIGSSFKQQLQALLETLSATEPHYIRCVKPNNALKPGIFENQNVLQQLRCGGVMEAIRISCAGFPSRKSFREFVARFSLLAPEVLSKRNNYTEVTASKKILEKSKLSGYQIGKTKVFLRAGQMAELDAFRTEILGRSASLIQRKVRMYLCRKRFILLRLSAIQIQALCRGQVARHQYEEMRREAAALNIQKNLRKFLARKAYKNLYFSAVSIQTGMRGMIARSELLSRKQTRAATVIQSHCRRFLANRRYLRLKKAAITTQCAWRARVARKELRKLRMAARETGALQEAKTKLEKEVEELTWRLQLEKRTRVDLEESKKQESARFESTLQKMQLEFEESKKKESARFESILQKKELEFEESKKQESERFESTLHKMQLEFEESKKQESERFESTFHKMQVEFEESKKQESERFESTTQKMQLEFEESKKQERARFESTLHRKELQFQQLQFELQKLQLEFEESKKQERETLESTLHKKELEFQESKKQERATFESTLYKKELEFQELQVEFQKMQLELEETKEFLIKEREAAKKIAEQVPAVQEIPIIDDELVNKLTAENEQLKALGSSLEQKINETERKYEETNKLSEERLKQGLEAESKIVELKTEMQRLEKKILDMGAEDQKPQQQAMPSALSTNMSEVTSAEIPVVDDESMNKPTVIEDESMNKPTIIDDESMNKLTAENEQLKILDMGAEDQKPQQQAMPSSLSTTMSEVTSAEIPVIDNESMNKPTVIDDESMNKLTAQKEELKILDMGAEDQKPQQQAMPSSLSTTMSEVTSAEIPVIDNESMNKPTVIDDESINRLTAENEQLKALVSTLEQKINETERKYEETKKLSDERLKQTLEAESKIIELKTTVQRLEEKILDMETDQKSQQQALLSTPSRKMPEVTSSPLENGHHAQLSSGPSTKLGREDSKLRRSQTEKQQPESVDDLLKCVAQNLGFSQEKPVAAFTIYKCLLHWKSFEAEKTSVFDRLIEVMGSALEDQDNNDHMAYWLSNTSSLLFLLQRSLKASGSMQKPPAGASFFARMTKSFRSSSANLQAGVLSQVEAKYPALLFKQQLSAYVEKIYGIIRDNLKKNLSPLISGCIQVPRISKGAAFQKCEGLQGYHSPAGLWQSIIECLNKMMGTLKDNFVPPILVQNIFTQTFAYINVQLFNSLLLRRECCTFSNGEYVKSGLAELELWCAEADVEYVGPSWDELKHTRQAVGFLALSVQQLYRVCTLYRDDNYNTQSVSPDVLAHMKELMSDDTEDDGGSSFLLEDDISIPFTMEDISNCHQVKEFASVRPAEELMTDPAFQFLQD</sequence>
<evidence type="ECO:0000313" key="16">
    <source>
        <dbReference type="EMBL" id="KAG8484347.1"/>
    </source>
</evidence>
<dbReference type="PROSITE" id="PS51844">
    <property type="entry name" value="SH3_LIKE"/>
    <property type="match status" value="1"/>
</dbReference>
<evidence type="ECO:0000256" key="9">
    <source>
        <dbReference type="ARBA" id="ARBA00023203"/>
    </source>
</evidence>
<evidence type="ECO:0000256" key="3">
    <source>
        <dbReference type="ARBA" id="ARBA00022741"/>
    </source>
</evidence>
<dbReference type="InterPro" id="IPR002710">
    <property type="entry name" value="Dilute_dom"/>
</dbReference>
<dbReference type="Gene3D" id="1.20.5.190">
    <property type="match status" value="3"/>
</dbReference>
<dbReference type="SUPFAM" id="SSF52540">
    <property type="entry name" value="P-loop containing nucleoside triphosphate hydrolases"/>
    <property type="match status" value="2"/>
</dbReference>
<dbReference type="SMART" id="SM00015">
    <property type="entry name" value="IQ"/>
    <property type="match status" value="6"/>
</dbReference>
<dbReference type="FunFam" id="1.20.5.190:FF:000018">
    <property type="entry name" value="Myosin XI D"/>
    <property type="match status" value="1"/>
</dbReference>
<comment type="similarity">
    <text evidence="1">Belongs to the TRAFAC class myosin-kinesin ATPase superfamily. Myosin family. Plant myosin class XI subfamily.</text>
</comment>
<dbReference type="Gene3D" id="1.20.120.720">
    <property type="entry name" value="Myosin VI head, motor domain, U50 subdomain"/>
    <property type="match status" value="1"/>
</dbReference>
<feature type="domain" description="Dilute" evidence="13">
    <location>
        <begin position="1662"/>
        <end position="1940"/>
    </location>
</feature>
<dbReference type="OrthoDB" id="967766at2759"/>
<keyword evidence="17" id="KW-1185">Reference proteome</keyword>
<feature type="compositionally biased region" description="Polar residues" evidence="12">
    <location>
        <begin position="1561"/>
        <end position="1583"/>
    </location>
</feature>
<dbReference type="PROSITE" id="PS51126">
    <property type="entry name" value="DILUTE"/>
    <property type="match status" value="1"/>
</dbReference>